<evidence type="ECO:0000259" key="13">
    <source>
        <dbReference type="Pfam" id="PF03416"/>
    </source>
</evidence>
<dbReference type="PANTHER" id="PTHR22624">
    <property type="entry name" value="CYSTEINE PROTEASE ATG4"/>
    <property type="match status" value="1"/>
</dbReference>
<organism evidence="14 15">
    <name type="scientific">Mycena rosella</name>
    <name type="common">Pink bonnet</name>
    <name type="synonym">Agaricus rosellus</name>
    <dbReference type="NCBI Taxonomy" id="1033263"/>
    <lineage>
        <taxon>Eukaryota</taxon>
        <taxon>Fungi</taxon>
        <taxon>Dikarya</taxon>
        <taxon>Basidiomycota</taxon>
        <taxon>Agaricomycotina</taxon>
        <taxon>Agaricomycetes</taxon>
        <taxon>Agaricomycetidae</taxon>
        <taxon>Agaricales</taxon>
        <taxon>Marasmiineae</taxon>
        <taxon>Mycenaceae</taxon>
        <taxon>Mycena</taxon>
    </lineage>
</organism>
<feature type="compositionally biased region" description="Pro residues" evidence="12">
    <location>
        <begin position="101"/>
        <end position="110"/>
    </location>
</feature>
<feature type="compositionally biased region" description="Low complexity" evidence="12">
    <location>
        <begin position="87"/>
        <end position="100"/>
    </location>
</feature>
<accession>A0AAD7BM06</accession>
<evidence type="ECO:0000256" key="9">
    <source>
        <dbReference type="ARBA" id="ARBA00023006"/>
    </source>
</evidence>
<keyword evidence="3" id="KW-0813">Transport</keyword>
<reference evidence="14" key="1">
    <citation type="submission" date="2023-03" db="EMBL/GenBank/DDBJ databases">
        <title>Massive genome expansion in bonnet fungi (Mycena s.s.) driven by repeated elements and novel gene families across ecological guilds.</title>
        <authorList>
            <consortium name="Lawrence Berkeley National Laboratory"/>
            <person name="Harder C.B."/>
            <person name="Miyauchi S."/>
            <person name="Viragh M."/>
            <person name="Kuo A."/>
            <person name="Thoen E."/>
            <person name="Andreopoulos B."/>
            <person name="Lu D."/>
            <person name="Skrede I."/>
            <person name="Drula E."/>
            <person name="Henrissat B."/>
            <person name="Morin E."/>
            <person name="Kohler A."/>
            <person name="Barry K."/>
            <person name="LaButti K."/>
            <person name="Morin E."/>
            <person name="Salamov A."/>
            <person name="Lipzen A."/>
            <person name="Mereny Z."/>
            <person name="Hegedus B."/>
            <person name="Baldrian P."/>
            <person name="Stursova M."/>
            <person name="Weitz H."/>
            <person name="Taylor A."/>
            <person name="Grigoriev I.V."/>
            <person name="Nagy L.G."/>
            <person name="Martin F."/>
            <person name="Kauserud H."/>
        </authorList>
    </citation>
    <scope>NUCLEOTIDE SEQUENCE</scope>
    <source>
        <strain evidence="14">CBHHK067</strain>
    </source>
</reference>
<dbReference type="InterPro" id="IPR046792">
    <property type="entry name" value="Peptidase_C54_cat"/>
</dbReference>
<dbReference type="GO" id="GO:0000045">
    <property type="term" value="P:autophagosome assembly"/>
    <property type="evidence" value="ECO:0007669"/>
    <property type="project" value="TreeGrafter"/>
</dbReference>
<dbReference type="GO" id="GO:0000423">
    <property type="term" value="P:mitophagy"/>
    <property type="evidence" value="ECO:0007669"/>
    <property type="project" value="TreeGrafter"/>
</dbReference>
<dbReference type="InterPro" id="IPR005078">
    <property type="entry name" value="Peptidase_C54"/>
</dbReference>
<feature type="region of interest" description="Disordered" evidence="12">
    <location>
        <begin position="207"/>
        <end position="241"/>
    </location>
</feature>
<dbReference type="GO" id="GO:0015031">
    <property type="term" value="P:protein transport"/>
    <property type="evidence" value="ECO:0007669"/>
    <property type="project" value="UniProtKB-KW"/>
</dbReference>
<evidence type="ECO:0000256" key="7">
    <source>
        <dbReference type="ARBA" id="ARBA00022807"/>
    </source>
</evidence>
<keyword evidence="6 11" id="KW-0378">Hydrolase</keyword>
<keyword evidence="11" id="KW-0539">Nucleus</keyword>
<evidence type="ECO:0000256" key="4">
    <source>
        <dbReference type="ARBA" id="ARBA00022490"/>
    </source>
</evidence>
<dbReference type="GO" id="GO:0004197">
    <property type="term" value="F:cysteine-type endopeptidase activity"/>
    <property type="evidence" value="ECO:0007669"/>
    <property type="project" value="TreeGrafter"/>
</dbReference>
<keyword evidence="9" id="KW-0072">Autophagy</keyword>
<keyword evidence="15" id="KW-1185">Reference proteome</keyword>
<evidence type="ECO:0000256" key="3">
    <source>
        <dbReference type="ARBA" id="ARBA00022448"/>
    </source>
</evidence>
<dbReference type="GO" id="GO:0019786">
    <property type="term" value="F:protein-phosphatidylethanolamide deconjugating activity"/>
    <property type="evidence" value="ECO:0007669"/>
    <property type="project" value="InterPro"/>
</dbReference>
<evidence type="ECO:0000256" key="5">
    <source>
        <dbReference type="ARBA" id="ARBA00022670"/>
    </source>
</evidence>
<evidence type="ECO:0000256" key="11">
    <source>
        <dbReference type="RuleBase" id="RU363115"/>
    </source>
</evidence>
<keyword evidence="7" id="KW-0788">Thiol protease</keyword>
<feature type="domain" description="Peptidase C54 catalytic" evidence="13">
    <location>
        <begin position="113"/>
        <end position="312"/>
    </location>
</feature>
<gene>
    <name evidence="14" type="ORF">B0H17DRAFT_576185</name>
</gene>
<comment type="catalytic activity">
    <reaction evidence="10">
        <text>[protein]-C-terminal L-amino acid-glycyl-phosphatidylethanolamide + H2O = [protein]-C-terminal L-amino acid-glycine + a 1,2-diacyl-sn-glycero-3-phosphoethanolamine</text>
        <dbReference type="Rhea" id="RHEA:67548"/>
        <dbReference type="Rhea" id="RHEA-COMP:17323"/>
        <dbReference type="Rhea" id="RHEA-COMP:17324"/>
        <dbReference type="ChEBI" id="CHEBI:15377"/>
        <dbReference type="ChEBI" id="CHEBI:64612"/>
        <dbReference type="ChEBI" id="CHEBI:172940"/>
        <dbReference type="ChEBI" id="CHEBI:172941"/>
    </reaction>
    <physiologicalReaction direction="left-to-right" evidence="10">
        <dbReference type="Rhea" id="RHEA:67549"/>
    </physiologicalReaction>
</comment>
<dbReference type="EC" id="3.4.22.-" evidence="11"/>
<evidence type="ECO:0000256" key="10">
    <source>
        <dbReference type="ARBA" id="ARBA00029362"/>
    </source>
</evidence>
<keyword evidence="4 11" id="KW-0963">Cytoplasm</keyword>
<dbReference type="GO" id="GO:0035973">
    <property type="term" value="P:aggrephagy"/>
    <property type="evidence" value="ECO:0007669"/>
    <property type="project" value="TreeGrafter"/>
</dbReference>
<dbReference type="GO" id="GO:0034727">
    <property type="term" value="P:piecemeal microautophagy of the nucleus"/>
    <property type="evidence" value="ECO:0007669"/>
    <property type="project" value="TreeGrafter"/>
</dbReference>
<dbReference type="GO" id="GO:0000407">
    <property type="term" value="C:phagophore assembly site"/>
    <property type="evidence" value="ECO:0007669"/>
    <property type="project" value="UniProtKB-SubCell"/>
</dbReference>
<evidence type="ECO:0000256" key="1">
    <source>
        <dbReference type="ARBA" id="ARBA00004329"/>
    </source>
</evidence>
<protein>
    <recommendedName>
        <fullName evidence="11">Cysteine protease</fullName>
        <ecNumber evidence="11">3.4.22.-</ecNumber>
    </recommendedName>
</protein>
<proteinExistence type="inferred from homology"/>
<dbReference type="AlphaFoldDB" id="A0AAD7BM06"/>
<evidence type="ECO:0000313" key="15">
    <source>
        <dbReference type="Proteomes" id="UP001221757"/>
    </source>
</evidence>
<evidence type="ECO:0000256" key="12">
    <source>
        <dbReference type="SAM" id="MobiDB-lite"/>
    </source>
</evidence>
<name>A0AAD7BM06_MYCRO</name>
<dbReference type="GO" id="GO:0016485">
    <property type="term" value="P:protein processing"/>
    <property type="evidence" value="ECO:0007669"/>
    <property type="project" value="TreeGrafter"/>
</dbReference>
<dbReference type="EMBL" id="JARKIE010000608">
    <property type="protein sequence ID" value="KAJ7625161.1"/>
    <property type="molecule type" value="Genomic_DNA"/>
</dbReference>
<keyword evidence="8" id="KW-0653">Protein transport</keyword>
<dbReference type="PANTHER" id="PTHR22624:SF49">
    <property type="entry name" value="CYSTEINE PROTEASE"/>
    <property type="match status" value="1"/>
</dbReference>
<dbReference type="Pfam" id="PF03416">
    <property type="entry name" value="Peptidase_C54"/>
    <property type="match status" value="1"/>
</dbReference>
<dbReference type="SUPFAM" id="SSF54001">
    <property type="entry name" value="Cysteine proteinases"/>
    <property type="match status" value="1"/>
</dbReference>
<feature type="region of interest" description="Disordered" evidence="12">
    <location>
        <begin position="87"/>
        <end position="111"/>
    </location>
</feature>
<comment type="function">
    <text evidence="11">Required for selective autophagic degradation of the nucleus (nucleophagy) as well as for mitophagy which contributes to regulate mitochondrial quantity and quality by eliminating the mitochondria to a basal level to fulfill cellular energy requirements and preventing excess ROS production.</text>
</comment>
<comment type="similarity">
    <text evidence="2 11">Belongs to the peptidase C54 family.</text>
</comment>
<dbReference type="InterPro" id="IPR038765">
    <property type="entry name" value="Papain-like_cys_pep_sf"/>
</dbReference>
<dbReference type="Proteomes" id="UP001221757">
    <property type="component" value="Unassembled WGS sequence"/>
</dbReference>
<evidence type="ECO:0000313" key="14">
    <source>
        <dbReference type="EMBL" id="KAJ7625161.1"/>
    </source>
</evidence>
<comment type="caution">
    <text evidence="14">The sequence shown here is derived from an EMBL/GenBank/DDBJ whole genome shotgun (WGS) entry which is preliminary data.</text>
</comment>
<evidence type="ECO:0000256" key="2">
    <source>
        <dbReference type="ARBA" id="ARBA00010958"/>
    </source>
</evidence>
<comment type="subcellular location">
    <subcellularLocation>
        <location evidence="11">Nucleus</location>
    </subcellularLocation>
    <subcellularLocation>
        <location evidence="11">Cytoplasm</location>
    </subcellularLocation>
    <subcellularLocation>
        <location evidence="1">Preautophagosomal structure</location>
    </subcellularLocation>
</comment>
<sequence>MSPVEWMVGHASSVFYAGTAPAADAEDEARRTKIVLASPLFALLVPARTSRFCLVSKFHGAHPVLDGTRAMLVSLLLFSIPSFPSPRSRLLTDSSSSPDTPSMPPFPPRTPAAHAEHARLLSWFLDAPAAPFGVHRMALAGRGQGRRRVVEPSAAAAAMRTLVDAFPACGLGVSVATDGTLYQTEVFAASHSPASLVALHAVHAHSSTAHSHSSSATPARSPGSSAGHSAHSKGHGKPETKVWGDRAVPLLLGIRLGLDGVNPVYHETIKLLYTFPQSVGIAGGRPSSSYYLVGVQENGLFYLDPHHSRPAVPS</sequence>
<feature type="compositionally biased region" description="Low complexity" evidence="12">
    <location>
        <begin position="207"/>
        <end position="229"/>
    </location>
</feature>
<keyword evidence="5 11" id="KW-0645">Protease</keyword>
<evidence type="ECO:0000256" key="8">
    <source>
        <dbReference type="ARBA" id="ARBA00022927"/>
    </source>
</evidence>
<dbReference type="GO" id="GO:0005634">
    <property type="term" value="C:nucleus"/>
    <property type="evidence" value="ECO:0007669"/>
    <property type="project" value="UniProtKB-SubCell"/>
</dbReference>
<evidence type="ECO:0000256" key="6">
    <source>
        <dbReference type="ARBA" id="ARBA00022801"/>
    </source>
</evidence>